<sequence length="1165" mass="129478">MADTLEPLRGLLHRVRGAVSRHKNAEISGLRVVHDPENADIDIVAVHGLGGQGFRSWINGDSKGGKSKSWLEELLGADIPNARIMTYGYISDGVSYRYIVRNIVYGRALDLAKALAAQRQRDHTNRRPLFFIAHSLGGWIVKRALIISSEAADPELKDIELSTSGVAFFGTPSPGRPSSPSPLAHVIRRTTSGLADNGQSRAAKSLASQEPHAGDMEWLEHQMDAFKAITANLPRLSFYETKQTGEGYVVERRYSMTGSDGVQIGLQASHSELIRFNGRDANYQTFLGKFREMVDTSTASGLADTKRKAFDFAAVHLLEYLSRGYSIPYRLPNESTPIVSRKDLIDRLEHMLNSDVDPLIVKLGIVSIWGLPGTGKSTLARHYVERNRENLSFVFWIRAESWQTVIASYLELANTIVQHYAKETPRTEVENDLGLTGVEDMLKVKSVLQLDTSRIRSVVRAVKDWLLRPDNVGWLLVFDNVQPSYDIFDFIPLTLSGKVILTSQDSNCCSWGTTLRVDAMDKAESISLLEVIVGDDAVQDPTQAIAASRLVQQLAYHPHNIAIAAATIRAKGLSVSEYHTIIESKTPLTLLGSTLHQSPVTKTVLQISSMLSASAIPVALFGTVSQPKHAPERFRAILEVTRGKFKVETQMMDNHFFLTCMHLVCQESEHLDDVLQYLLDENFIQTPATPSDTSSSVLSPSSSSSLPSSQTSTSLDYFVVDAEARDHVRSMLTDDEKVDHAWMACNVCVDAIKLKEAQSSTFQEIHDFGRIMGPHAKTCFDDWSGVLEEIPDDGDIAWHVLGQVCMTQGALDQAIGCFELSLRRGSKEMDSRARAEATLSLSSLLQRLGKYNRCREILADLNIDSIDQAIGFRVALAKASATAAQGELASAGDQYETLELEQEAALGPTDLATVGTLQQLASTLERLGKFEEAQALYRRVYLSYQNMYGQNDRMTLEALEDLANICKESFAIDEAETLYKQSVDIRTRALGADHPRTAYAIQNLAVIDDLRSRYIDSKLKYQHALNIIAPTLGKAHPLYTTTMENMALSTRRHAHSLADNNPTTRPSSSRSSSQYSRPKPQRRKEDVVLRGATSQRLFEEAERLYLDILTIKKSAKSLYPDQDVVSTGSKLAEMYENEKFFESRRGEKVDMLMAMLREGRRRGTI</sequence>
<dbReference type="Pfam" id="PF13424">
    <property type="entry name" value="TPR_12"/>
    <property type="match status" value="1"/>
</dbReference>
<organism evidence="9 10">
    <name type="scientific">Epichloe bromicola</name>
    <dbReference type="NCBI Taxonomy" id="79588"/>
    <lineage>
        <taxon>Eukaryota</taxon>
        <taxon>Fungi</taxon>
        <taxon>Dikarya</taxon>
        <taxon>Ascomycota</taxon>
        <taxon>Pezizomycotina</taxon>
        <taxon>Sordariomycetes</taxon>
        <taxon>Hypocreomycetidae</taxon>
        <taxon>Hypocreales</taxon>
        <taxon>Clavicipitaceae</taxon>
        <taxon>Epichloe</taxon>
    </lineage>
</organism>
<keyword evidence="10" id="KW-1185">Reference proteome</keyword>
<dbReference type="InterPro" id="IPR027417">
    <property type="entry name" value="P-loop_NTPase"/>
</dbReference>
<feature type="compositionally biased region" description="Low complexity" evidence="7">
    <location>
        <begin position="1065"/>
        <end position="1078"/>
    </location>
</feature>
<evidence type="ECO:0000313" key="10">
    <source>
        <dbReference type="Proteomes" id="UP001562357"/>
    </source>
</evidence>
<dbReference type="Proteomes" id="UP001562357">
    <property type="component" value="Unassembled WGS sequence"/>
</dbReference>
<dbReference type="Gene3D" id="3.40.50.300">
    <property type="entry name" value="P-loop containing nucleotide triphosphate hydrolases"/>
    <property type="match status" value="1"/>
</dbReference>
<feature type="domain" description="Orc1-like AAA ATPase" evidence="8">
    <location>
        <begin position="338"/>
        <end position="482"/>
    </location>
</feature>
<evidence type="ECO:0000256" key="6">
    <source>
        <dbReference type="ARBA" id="ARBA00023136"/>
    </source>
</evidence>
<dbReference type="InterPro" id="IPR052374">
    <property type="entry name" value="SERAC1"/>
</dbReference>
<comment type="subcellular location">
    <subcellularLocation>
        <location evidence="2">Endoplasmic reticulum</location>
    </subcellularLocation>
    <subcellularLocation>
        <location evidence="3">Membrane</location>
    </subcellularLocation>
    <subcellularLocation>
        <location evidence="1">Mitochondrion</location>
    </subcellularLocation>
</comment>
<dbReference type="SUPFAM" id="SSF52540">
    <property type="entry name" value="P-loop containing nucleoside triphosphate hydrolases"/>
    <property type="match status" value="1"/>
</dbReference>
<keyword evidence="4" id="KW-0256">Endoplasmic reticulum</keyword>
<dbReference type="Pfam" id="PF13374">
    <property type="entry name" value="TPR_10"/>
    <property type="match status" value="1"/>
</dbReference>
<evidence type="ECO:0000256" key="7">
    <source>
        <dbReference type="SAM" id="MobiDB-lite"/>
    </source>
</evidence>
<dbReference type="PANTHER" id="PTHR48182">
    <property type="entry name" value="PROTEIN SERAC1"/>
    <property type="match status" value="1"/>
</dbReference>
<evidence type="ECO:0000256" key="2">
    <source>
        <dbReference type="ARBA" id="ARBA00004240"/>
    </source>
</evidence>
<evidence type="ECO:0000256" key="3">
    <source>
        <dbReference type="ARBA" id="ARBA00004370"/>
    </source>
</evidence>
<dbReference type="SUPFAM" id="SSF48452">
    <property type="entry name" value="TPR-like"/>
    <property type="match status" value="2"/>
</dbReference>
<comment type="caution">
    <text evidence="9">The sequence shown here is derived from an EMBL/GenBank/DDBJ whole genome shotgun (WGS) entry which is preliminary data.</text>
</comment>
<evidence type="ECO:0000256" key="5">
    <source>
        <dbReference type="ARBA" id="ARBA00023128"/>
    </source>
</evidence>
<dbReference type="Gene3D" id="3.40.50.1820">
    <property type="entry name" value="alpha/beta hydrolase"/>
    <property type="match status" value="1"/>
</dbReference>
<evidence type="ECO:0000256" key="4">
    <source>
        <dbReference type="ARBA" id="ARBA00022824"/>
    </source>
</evidence>
<evidence type="ECO:0000256" key="1">
    <source>
        <dbReference type="ARBA" id="ARBA00004173"/>
    </source>
</evidence>
<dbReference type="InterPro" id="IPR029058">
    <property type="entry name" value="AB_hydrolase_fold"/>
</dbReference>
<dbReference type="EMBL" id="BAAFGZ010000116">
    <property type="protein sequence ID" value="GAB0135219.1"/>
    <property type="molecule type" value="Genomic_DNA"/>
</dbReference>
<keyword evidence="6" id="KW-0472">Membrane</keyword>
<dbReference type="InterPro" id="IPR041664">
    <property type="entry name" value="AAA_16"/>
</dbReference>
<name>A0ABQ0CP47_9HYPO</name>
<dbReference type="SUPFAM" id="SSF53474">
    <property type="entry name" value="alpha/beta-Hydrolases"/>
    <property type="match status" value="1"/>
</dbReference>
<gene>
    <name evidence="9" type="primary">g3565</name>
    <name evidence="9" type="ORF">EsDP_00003565</name>
</gene>
<proteinExistence type="predicted"/>
<dbReference type="PANTHER" id="PTHR48182:SF2">
    <property type="entry name" value="PROTEIN SERAC1"/>
    <property type="match status" value="1"/>
</dbReference>
<dbReference type="Gene3D" id="1.25.40.10">
    <property type="entry name" value="Tetratricopeptide repeat domain"/>
    <property type="match status" value="1"/>
</dbReference>
<dbReference type="InterPro" id="IPR011990">
    <property type="entry name" value="TPR-like_helical_dom_sf"/>
</dbReference>
<feature type="region of interest" description="Disordered" evidence="7">
    <location>
        <begin position="1053"/>
        <end position="1087"/>
    </location>
</feature>
<dbReference type="Pfam" id="PF13191">
    <property type="entry name" value="AAA_16"/>
    <property type="match status" value="1"/>
</dbReference>
<accession>A0ABQ0CP47</accession>
<evidence type="ECO:0000313" key="9">
    <source>
        <dbReference type="EMBL" id="GAB0135219.1"/>
    </source>
</evidence>
<reference evidence="10" key="1">
    <citation type="submission" date="2024-06" db="EMBL/GenBank/DDBJ databases">
        <title>Draft Genome Sequences of Epichloe bromicola Strains Isolated from Elymus ciliaris.</title>
        <authorList>
            <consortium name="Epichloe bromicola genome sequencing consortium"/>
            <person name="Miura A."/>
            <person name="Imano S."/>
            <person name="Ashida A."/>
            <person name="Sato I."/>
            <person name="Chiba S."/>
            <person name="Tanaka A."/>
            <person name="Camagna M."/>
            <person name="Takemoto D."/>
        </authorList>
    </citation>
    <scope>NUCLEOTIDE SEQUENCE [LARGE SCALE GENOMIC DNA]</scope>
    <source>
        <strain evidence="10">DP</strain>
    </source>
</reference>
<protein>
    <recommendedName>
        <fullName evidence="8">Orc1-like AAA ATPase domain-containing protein</fullName>
    </recommendedName>
</protein>
<feature type="region of interest" description="Disordered" evidence="7">
    <location>
        <begin position="688"/>
        <end position="711"/>
    </location>
</feature>
<feature type="compositionally biased region" description="Low complexity" evidence="7">
    <location>
        <begin position="690"/>
        <end position="711"/>
    </location>
</feature>
<keyword evidence="5" id="KW-0496">Mitochondrion</keyword>
<evidence type="ECO:0000259" key="8">
    <source>
        <dbReference type="Pfam" id="PF13191"/>
    </source>
</evidence>